<comment type="caution">
    <text evidence="4">The sequence shown here is derived from an EMBL/GenBank/DDBJ whole genome shotgun (WGS) entry which is preliminary data.</text>
</comment>
<evidence type="ECO:0000313" key="5">
    <source>
        <dbReference type="Proteomes" id="UP001374579"/>
    </source>
</evidence>
<protein>
    <recommendedName>
        <fullName evidence="2">Histone H4</fullName>
    </recommendedName>
</protein>
<evidence type="ECO:0000259" key="3">
    <source>
        <dbReference type="Pfam" id="PF02969"/>
    </source>
</evidence>
<proteinExistence type="predicted"/>
<keyword evidence="5" id="KW-1185">Reference proteome</keyword>
<reference evidence="4 5" key="1">
    <citation type="submission" date="2024-02" db="EMBL/GenBank/DDBJ databases">
        <title>Chromosome-scale genome assembly of the rough periwinkle Littorina saxatilis.</title>
        <authorList>
            <person name="De Jode A."/>
            <person name="Faria R."/>
            <person name="Formenti G."/>
            <person name="Sims Y."/>
            <person name="Smith T.P."/>
            <person name="Tracey A."/>
            <person name="Wood J.M.D."/>
            <person name="Zagrodzka Z.B."/>
            <person name="Johannesson K."/>
            <person name="Butlin R.K."/>
            <person name="Leder E.H."/>
        </authorList>
    </citation>
    <scope>NUCLEOTIDE SEQUENCE [LARGE SCALE GENOMIC DNA]</scope>
    <source>
        <strain evidence="4">Snail1</strain>
        <tissue evidence="4">Muscle</tissue>
    </source>
</reference>
<dbReference type="AlphaFoldDB" id="A0AAN9FZS4"/>
<dbReference type="Proteomes" id="UP001374579">
    <property type="component" value="Unassembled WGS sequence"/>
</dbReference>
<organism evidence="4 5">
    <name type="scientific">Littorina saxatilis</name>
    <dbReference type="NCBI Taxonomy" id="31220"/>
    <lineage>
        <taxon>Eukaryota</taxon>
        <taxon>Metazoa</taxon>
        <taxon>Spiralia</taxon>
        <taxon>Lophotrochozoa</taxon>
        <taxon>Mollusca</taxon>
        <taxon>Gastropoda</taxon>
        <taxon>Caenogastropoda</taxon>
        <taxon>Littorinimorpha</taxon>
        <taxon>Littorinoidea</taxon>
        <taxon>Littorinidae</taxon>
        <taxon>Littorina</taxon>
    </lineage>
</organism>
<evidence type="ECO:0000256" key="2">
    <source>
        <dbReference type="ARBA" id="ARBA00020836"/>
    </source>
</evidence>
<sequence length="77" mass="8338">MAGKDKDHTKDSKVAAGSNIPHESIRAYGESVGIANLPDEATSFLSEQVTYCLKIVLQVCNHSIIQICVAFIDPSVY</sequence>
<evidence type="ECO:0000313" key="4">
    <source>
        <dbReference type="EMBL" id="KAK7090213.1"/>
    </source>
</evidence>
<dbReference type="Pfam" id="PF02969">
    <property type="entry name" value="TAF"/>
    <property type="match status" value="1"/>
</dbReference>
<name>A0AAN9FZS4_9CAEN</name>
<evidence type="ECO:0000256" key="1">
    <source>
        <dbReference type="ARBA" id="ARBA00011538"/>
    </source>
</evidence>
<dbReference type="EMBL" id="JBAMIC010000024">
    <property type="protein sequence ID" value="KAK7090213.1"/>
    <property type="molecule type" value="Genomic_DNA"/>
</dbReference>
<dbReference type="InterPro" id="IPR009072">
    <property type="entry name" value="Histone-fold"/>
</dbReference>
<feature type="domain" description="TATA box binding protein associated factor (TAF) histone-like fold" evidence="3">
    <location>
        <begin position="18"/>
        <end position="58"/>
    </location>
</feature>
<dbReference type="GO" id="GO:0046982">
    <property type="term" value="F:protein heterodimerization activity"/>
    <property type="evidence" value="ECO:0007669"/>
    <property type="project" value="InterPro"/>
</dbReference>
<gene>
    <name evidence="4" type="ORF">V1264_010042</name>
</gene>
<comment type="subunit">
    <text evidence="1">The nucleosome is a histone octamer containing two molecules each of H2A, H2B, H3 and H4 assembled in one H3-H4 heterotetramer and two H2A-H2B heterodimers. The octamer wraps approximately 147 bp of DNA.</text>
</comment>
<dbReference type="InterPro" id="IPR004823">
    <property type="entry name" value="TAF_TATA-bd_Histone-like_dom"/>
</dbReference>
<accession>A0AAN9FZS4</accession>
<dbReference type="Gene3D" id="1.10.20.10">
    <property type="entry name" value="Histone, subunit A"/>
    <property type="match status" value="1"/>
</dbReference>